<evidence type="ECO:0000313" key="2">
    <source>
        <dbReference type="EMBL" id="GIO69159.1"/>
    </source>
</evidence>
<feature type="transmembrane region" description="Helical" evidence="1">
    <location>
        <begin position="88"/>
        <end position="107"/>
    </location>
</feature>
<sequence length="142" mass="16653">MNVLHRKEPSMRVLKWFFLLTDISFILYFGATALGLIPPEWAYSDYRNPILIAWNWSFFPLDMLVSATGLTALYLYRKPSPAWKSAALVSLVLTFCSGMMAISYWAIRCEFDPAWWIPNLFLMIYPMFFIPKFWKGTFAIRV</sequence>
<organism evidence="2 3">
    <name type="scientific">Paenibacillus cookii</name>
    <dbReference type="NCBI Taxonomy" id="157839"/>
    <lineage>
        <taxon>Bacteria</taxon>
        <taxon>Bacillati</taxon>
        <taxon>Bacillota</taxon>
        <taxon>Bacilli</taxon>
        <taxon>Bacillales</taxon>
        <taxon>Paenibacillaceae</taxon>
        <taxon>Paenibacillus</taxon>
    </lineage>
</organism>
<accession>A0ABQ4M0W3</accession>
<dbReference type="EMBL" id="BORW01000027">
    <property type="protein sequence ID" value="GIO69159.1"/>
    <property type="molecule type" value="Genomic_DNA"/>
</dbReference>
<keyword evidence="1" id="KW-0472">Membrane</keyword>
<reference evidence="2 3" key="1">
    <citation type="submission" date="2021-03" db="EMBL/GenBank/DDBJ databases">
        <title>Antimicrobial resistance genes in bacteria isolated from Japanese honey, and their potential for conferring macrolide and lincosamide resistance in the American foulbrood pathogen Paenibacillus larvae.</title>
        <authorList>
            <person name="Okamoto M."/>
            <person name="Kumagai M."/>
            <person name="Kanamori H."/>
            <person name="Takamatsu D."/>
        </authorList>
    </citation>
    <scope>NUCLEOTIDE SEQUENCE [LARGE SCALE GENOMIC DNA]</scope>
    <source>
        <strain evidence="2 3">J21TS3</strain>
    </source>
</reference>
<feature type="transmembrane region" description="Helical" evidence="1">
    <location>
        <begin position="16"/>
        <end position="37"/>
    </location>
</feature>
<name>A0ABQ4M0W3_9BACL</name>
<evidence type="ECO:0000313" key="3">
    <source>
        <dbReference type="Proteomes" id="UP000680638"/>
    </source>
</evidence>
<dbReference type="Proteomes" id="UP000680638">
    <property type="component" value="Unassembled WGS sequence"/>
</dbReference>
<evidence type="ECO:0000256" key="1">
    <source>
        <dbReference type="SAM" id="Phobius"/>
    </source>
</evidence>
<gene>
    <name evidence="2" type="ORF">J21TS3_39800</name>
</gene>
<dbReference type="RefSeq" id="WP_246537124.1">
    <property type="nucleotide sequence ID" value="NZ_BORW01000027.1"/>
</dbReference>
<dbReference type="InterPro" id="IPR020348">
    <property type="entry name" value="Uncharacterised_YvaD"/>
</dbReference>
<protein>
    <recommendedName>
        <fullName evidence="4">YvaD family protein</fullName>
    </recommendedName>
</protein>
<proteinExistence type="predicted"/>
<keyword evidence="1" id="KW-0812">Transmembrane</keyword>
<evidence type="ECO:0008006" key="4">
    <source>
        <dbReference type="Google" id="ProtNLM"/>
    </source>
</evidence>
<dbReference type="Pfam" id="PF17314">
    <property type="entry name" value="DUF5360"/>
    <property type="match status" value="1"/>
</dbReference>
<comment type="caution">
    <text evidence="2">The sequence shown here is derived from an EMBL/GenBank/DDBJ whole genome shotgun (WGS) entry which is preliminary data.</text>
</comment>
<feature type="transmembrane region" description="Helical" evidence="1">
    <location>
        <begin position="57"/>
        <end position="76"/>
    </location>
</feature>
<feature type="transmembrane region" description="Helical" evidence="1">
    <location>
        <begin position="113"/>
        <end position="134"/>
    </location>
</feature>
<keyword evidence="1" id="KW-1133">Transmembrane helix</keyword>
<keyword evidence="3" id="KW-1185">Reference proteome</keyword>